<name>A0ABP1RPK6_9HEXA</name>
<sequence>MALEPFKRNPSKPNDKTSDNLSSLVAIILVATFTETNFYRNLVQIKMTEMVSYMNGLFQTKQTKITAAVNRSSLAKVNLVFSWMAFLSGPMFPAFAVAFHWQYPCKYSLAGYWIIPECFFEQPTFYWSNIFVKITVLAFNFIVWEFGVTVSLFVISTIQTLCSLRLRELLGQYCKTLDKIGGVVRTSKDYRKIQVFAILSNEILQHAVLVFLTIPTLVLSMSVTAIMALEPLKANSSKSSDNLSNLVSTILVGALTMITVYRNLLHRKMTEIVSYINGLFEKKETKEASEVNKGFLSKSNMMFAWAVYLTGPLFPAFDIAFHWQLPCKYSLAGYWIIPECFLKQSTFYWANMFVKSIVLALNFMLWQYGIRAGLFFISTIQTLSCLRFRELLEQYCQSLDTIGDNIKIAKDYRKIQVFAILSNQIMENAVLMFLTIPIFLLSMSVTAIVKLDWSFKNIISIGFFVFLSIESIAALLICIGGMVGIYTDSKQVVPVVRSNGFQILDVLLQNQTFVQCVAIYIHGSEELELIERAHEKYDSFQKSFSEPKIFSMCIKYVVLRSSFEDDAQITREVSRYAEISSIILLPAMTDYYSGKSFNPKYIEKVVYNVFDESFHLSVHSLFLIVDNGRVFKTNVYYTELQVQEHPANIVVVKLKIRQTIDGHRGVVHYLQYLCGGYCPQHWIERHTLGQLLPPMQLHKKNMNGAILRSVSFAYAPATFMIPDDLVSFCLNFLTKLNAIFCDSEVMLIASLQKLHNFTFTIYSFKNKSSTKAYYDSPDPYITTIPQGFVRNSSLSVTKLTYSHENSKVLFYCNKESRAENGYKIMHWFEPFTAFLWLYCFMLLGIPFLVTFISTSSVSNSLGIIYGVIGVILRQFTDVVGRKLLIFTSFFGLIVGGFYESQITSLAILQLPPETIQSLQELLHKGYKILRVKEDHFELLENDFKTRKLLDKFNESWFMYGSVYDENDMMMERRVNLLATQKYASIADIFYLWETLVGYTKYVRRATGVAEFDCRHIPEELVKGPVYWEIPLKNRYWVGKSINHIHEAGLHELWNRCYKRAAKLDYIKYEQRLQQNNAWLGNSLFDKKSLGPALINVQESKMTEIVSYVNGLFQSQKTNTAPEVNRSFLAKLNMMFAWAVYLGCPMFPAFDIAFHWHFPCKYSLAGYWIIPECLVKQPTFYWANMFFKLIVFALNAIVWEFGVRGGAFIISTIQTLCSMRLRGLLGQ</sequence>
<protein>
    <submittedName>
        <fullName evidence="2">Uncharacterized protein</fullName>
    </submittedName>
</protein>
<organism evidence="2 3">
    <name type="scientific">Orchesella dallaii</name>
    <dbReference type="NCBI Taxonomy" id="48710"/>
    <lineage>
        <taxon>Eukaryota</taxon>
        <taxon>Metazoa</taxon>
        <taxon>Ecdysozoa</taxon>
        <taxon>Arthropoda</taxon>
        <taxon>Hexapoda</taxon>
        <taxon>Collembola</taxon>
        <taxon>Entomobryomorpha</taxon>
        <taxon>Entomobryoidea</taxon>
        <taxon>Orchesellidae</taxon>
        <taxon>Orchesellinae</taxon>
        <taxon>Orchesella</taxon>
    </lineage>
</organism>
<gene>
    <name evidence="2" type="ORF">ODALV1_LOCUS24524</name>
</gene>
<feature type="transmembrane region" description="Helical" evidence="1">
    <location>
        <begin position="833"/>
        <end position="852"/>
    </location>
</feature>
<dbReference type="Proteomes" id="UP001642540">
    <property type="component" value="Unassembled WGS sequence"/>
</dbReference>
<evidence type="ECO:0000313" key="2">
    <source>
        <dbReference type="EMBL" id="CAL8132210.1"/>
    </source>
</evidence>
<accession>A0ABP1RPK6</accession>
<feature type="transmembrane region" description="Helical" evidence="1">
    <location>
        <begin position="207"/>
        <end position="228"/>
    </location>
</feature>
<keyword evidence="1" id="KW-0472">Membrane</keyword>
<evidence type="ECO:0000256" key="1">
    <source>
        <dbReference type="SAM" id="Phobius"/>
    </source>
</evidence>
<feature type="transmembrane region" description="Helical" evidence="1">
    <location>
        <begin position="243"/>
        <end position="261"/>
    </location>
</feature>
<proteinExistence type="predicted"/>
<feature type="transmembrane region" description="Helical" evidence="1">
    <location>
        <begin position="130"/>
        <end position="155"/>
    </location>
</feature>
<dbReference type="EMBL" id="CAXLJM020000092">
    <property type="protein sequence ID" value="CAL8132210.1"/>
    <property type="molecule type" value="Genomic_DNA"/>
</dbReference>
<feature type="transmembrane region" description="Helical" evidence="1">
    <location>
        <begin position="1134"/>
        <end position="1157"/>
    </location>
</feature>
<feature type="transmembrane region" description="Helical" evidence="1">
    <location>
        <begin position="20"/>
        <end position="39"/>
    </location>
</feature>
<keyword evidence="1" id="KW-1133">Transmembrane helix</keyword>
<feature type="transmembrane region" description="Helical" evidence="1">
    <location>
        <begin position="858"/>
        <end position="876"/>
    </location>
</feature>
<feature type="transmembrane region" description="Helical" evidence="1">
    <location>
        <begin position="429"/>
        <end position="449"/>
    </location>
</feature>
<keyword evidence="3" id="KW-1185">Reference proteome</keyword>
<feature type="transmembrane region" description="Helical" evidence="1">
    <location>
        <begin position="303"/>
        <end position="325"/>
    </location>
</feature>
<feature type="transmembrane region" description="Helical" evidence="1">
    <location>
        <begin position="80"/>
        <end position="103"/>
    </location>
</feature>
<feature type="transmembrane region" description="Helical" evidence="1">
    <location>
        <begin position="461"/>
        <end position="487"/>
    </location>
</feature>
<keyword evidence="1" id="KW-0812">Transmembrane</keyword>
<evidence type="ECO:0000313" key="3">
    <source>
        <dbReference type="Proteomes" id="UP001642540"/>
    </source>
</evidence>
<reference evidence="2 3" key="1">
    <citation type="submission" date="2024-08" db="EMBL/GenBank/DDBJ databases">
        <authorList>
            <person name="Cucini C."/>
            <person name="Frati F."/>
        </authorList>
    </citation>
    <scope>NUCLEOTIDE SEQUENCE [LARGE SCALE GENOMIC DNA]</scope>
</reference>
<comment type="caution">
    <text evidence="2">The sequence shown here is derived from an EMBL/GenBank/DDBJ whole genome shotgun (WGS) entry which is preliminary data.</text>
</comment>